<protein>
    <submittedName>
        <fullName evidence="3">Uncharacterized protein</fullName>
    </submittedName>
</protein>
<evidence type="ECO:0000313" key="3">
    <source>
        <dbReference type="EMBL" id="KAJ4426943.1"/>
    </source>
</evidence>
<organism evidence="3 4">
    <name type="scientific">Periplaneta americana</name>
    <name type="common">American cockroach</name>
    <name type="synonym">Blatta americana</name>
    <dbReference type="NCBI Taxonomy" id="6978"/>
    <lineage>
        <taxon>Eukaryota</taxon>
        <taxon>Metazoa</taxon>
        <taxon>Ecdysozoa</taxon>
        <taxon>Arthropoda</taxon>
        <taxon>Hexapoda</taxon>
        <taxon>Insecta</taxon>
        <taxon>Pterygota</taxon>
        <taxon>Neoptera</taxon>
        <taxon>Polyneoptera</taxon>
        <taxon>Dictyoptera</taxon>
        <taxon>Blattodea</taxon>
        <taxon>Blattoidea</taxon>
        <taxon>Blattidae</taxon>
        <taxon>Blattinae</taxon>
        <taxon>Periplaneta</taxon>
    </lineage>
</organism>
<proteinExistence type="predicted"/>
<keyword evidence="2" id="KW-0812">Transmembrane</keyword>
<accession>A0ABQ8RYW4</accession>
<keyword evidence="2" id="KW-0472">Membrane</keyword>
<name>A0ABQ8RYW4_PERAM</name>
<dbReference type="EMBL" id="JAJSOF020000039">
    <property type="protein sequence ID" value="KAJ4426943.1"/>
    <property type="molecule type" value="Genomic_DNA"/>
</dbReference>
<comment type="caution">
    <text evidence="3">The sequence shown here is derived from an EMBL/GenBank/DDBJ whole genome shotgun (WGS) entry which is preliminary data.</text>
</comment>
<feature type="region of interest" description="Disordered" evidence="1">
    <location>
        <begin position="95"/>
        <end position="115"/>
    </location>
</feature>
<keyword evidence="4" id="KW-1185">Reference proteome</keyword>
<sequence length="115" mass="12508">MDGKRRTRRLVAEGTGEEEEEEEEEEECCETWTLTLKEEQRLRMFENKMLRKIFGAKKDEVTEEWAMKPSIPGATLFFKVLAIVIIPLSLAGNMNIDDGGDGGGGGGGGDVGGGG</sequence>
<feature type="region of interest" description="Disordered" evidence="1">
    <location>
        <begin position="1"/>
        <end position="30"/>
    </location>
</feature>
<keyword evidence="2" id="KW-1133">Transmembrane helix</keyword>
<feature type="compositionally biased region" description="Gly residues" evidence="1">
    <location>
        <begin position="101"/>
        <end position="115"/>
    </location>
</feature>
<dbReference type="Proteomes" id="UP001148838">
    <property type="component" value="Unassembled WGS sequence"/>
</dbReference>
<gene>
    <name evidence="3" type="ORF">ANN_26742</name>
</gene>
<feature type="transmembrane region" description="Helical" evidence="2">
    <location>
        <begin position="76"/>
        <end position="96"/>
    </location>
</feature>
<reference evidence="3 4" key="1">
    <citation type="journal article" date="2022" name="Allergy">
        <title>Genome assembly and annotation of Periplaneta americana reveal a comprehensive cockroach allergen profile.</title>
        <authorList>
            <person name="Wang L."/>
            <person name="Xiong Q."/>
            <person name="Saelim N."/>
            <person name="Wang L."/>
            <person name="Nong W."/>
            <person name="Wan A.T."/>
            <person name="Shi M."/>
            <person name="Liu X."/>
            <person name="Cao Q."/>
            <person name="Hui J.H.L."/>
            <person name="Sookrung N."/>
            <person name="Leung T.F."/>
            <person name="Tungtrongchitr A."/>
            <person name="Tsui S.K.W."/>
        </authorList>
    </citation>
    <scope>NUCLEOTIDE SEQUENCE [LARGE SCALE GENOMIC DNA]</scope>
    <source>
        <strain evidence="3">PWHHKU_190912</strain>
    </source>
</reference>
<evidence type="ECO:0000313" key="4">
    <source>
        <dbReference type="Proteomes" id="UP001148838"/>
    </source>
</evidence>
<feature type="compositionally biased region" description="Acidic residues" evidence="1">
    <location>
        <begin position="15"/>
        <end position="29"/>
    </location>
</feature>
<evidence type="ECO:0000256" key="2">
    <source>
        <dbReference type="SAM" id="Phobius"/>
    </source>
</evidence>
<evidence type="ECO:0000256" key="1">
    <source>
        <dbReference type="SAM" id="MobiDB-lite"/>
    </source>
</evidence>